<dbReference type="GO" id="GO:0120010">
    <property type="term" value="P:intermembrane phospholipid transfer"/>
    <property type="evidence" value="ECO:0007669"/>
    <property type="project" value="TreeGrafter"/>
</dbReference>
<organism evidence="4 5">
    <name type="scientific">Primorskyibacter flagellatus</name>
    <dbReference type="NCBI Taxonomy" id="1387277"/>
    <lineage>
        <taxon>Bacteria</taxon>
        <taxon>Pseudomonadati</taxon>
        <taxon>Pseudomonadota</taxon>
        <taxon>Alphaproteobacteria</taxon>
        <taxon>Rhodobacterales</taxon>
        <taxon>Roseobacteraceae</taxon>
        <taxon>Primorskyibacter</taxon>
    </lineage>
</organism>
<dbReference type="Pfam" id="PF04333">
    <property type="entry name" value="MlaA"/>
    <property type="match status" value="1"/>
</dbReference>
<reference evidence="4 5" key="1">
    <citation type="submission" date="2017-04" db="EMBL/GenBank/DDBJ databases">
        <authorList>
            <person name="Afonso C.L."/>
            <person name="Miller P.J."/>
            <person name="Scott M.A."/>
            <person name="Spackman E."/>
            <person name="Goraichik I."/>
            <person name="Dimitrov K.M."/>
            <person name="Suarez D.L."/>
            <person name="Swayne D.E."/>
        </authorList>
    </citation>
    <scope>NUCLEOTIDE SEQUENCE [LARGE SCALE GENOMIC DNA]</scope>
    <source>
        <strain evidence="4 5">CGMCC 1.12644</strain>
    </source>
</reference>
<dbReference type="GO" id="GO:0016020">
    <property type="term" value="C:membrane"/>
    <property type="evidence" value="ECO:0007669"/>
    <property type="project" value="InterPro"/>
</dbReference>
<evidence type="ECO:0000313" key="4">
    <source>
        <dbReference type="EMBL" id="SMC60674.1"/>
    </source>
</evidence>
<protein>
    <submittedName>
        <fullName evidence="4">Phospholipid-binding lipoprotein MlaA</fullName>
    </submittedName>
</protein>
<feature type="chain" id="PRO_5013275204" evidence="3">
    <location>
        <begin position="26"/>
        <end position="254"/>
    </location>
</feature>
<dbReference type="STRING" id="1387277.SAMN06295998_10356"/>
<accession>A0A1W2AJ80</accession>
<comment type="similarity">
    <text evidence="1">Belongs to the MlaA family.</text>
</comment>
<name>A0A1W2AJ80_9RHOB</name>
<dbReference type="Proteomes" id="UP000192330">
    <property type="component" value="Unassembled WGS sequence"/>
</dbReference>
<dbReference type="PANTHER" id="PTHR30035:SF3">
    <property type="entry name" value="INTERMEMBRANE PHOSPHOLIPID TRANSPORT SYSTEM LIPOPROTEIN MLAA"/>
    <property type="match status" value="1"/>
</dbReference>
<evidence type="ECO:0000313" key="5">
    <source>
        <dbReference type="Proteomes" id="UP000192330"/>
    </source>
</evidence>
<dbReference type="RefSeq" id="WP_084351276.1">
    <property type="nucleotide sequence ID" value="NZ_FWYD01000003.1"/>
</dbReference>
<keyword evidence="5" id="KW-1185">Reference proteome</keyword>
<dbReference type="InterPro" id="IPR007428">
    <property type="entry name" value="MlaA"/>
</dbReference>
<dbReference type="EMBL" id="FWYD01000003">
    <property type="protein sequence ID" value="SMC60674.1"/>
    <property type="molecule type" value="Genomic_DNA"/>
</dbReference>
<dbReference type="PROSITE" id="PS51257">
    <property type="entry name" value="PROKAR_LIPOPROTEIN"/>
    <property type="match status" value="1"/>
</dbReference>
<evidence type="ECO:0000256" key="1">
    <source>
        <dbReference type="ARBA" id="ARBA00010634"/>
    </source>
</evidence>
<dbReference type="PANTHER" id="PTHR30035">
    <property type="entry name" value="LIPOPROTEIN VACJ-RELATED"/>
    <property type="match status" value="1"/>
</dbReference>
<gene>
    <name evidence="4" type="ORF">SAMN06295998_10356</name>
</gene>
<sequence length="254" mass="27428">MNILRILPLFALGFLVACSVPGPGAAPDGMHDPHEASNRQVHEFNQNIDKRFFGGGKERAPAKPNAFRDGVQDNVTNFAGNFATPGYVVNQVMQGDLGGATRNTFRFAVNSTLGFAGLMDIASDLGVAEDETDFGETLHVWGAPEGAYQVLPIIGPSTERDTAGRVVDLFTNPLGYVLDKPERYSGTVAKLVSRAGKRRQYGATVDSVLHDSADSYAQTRIIYLQNRRFELGQDVPGGGVDPYVELYGSDDVSQ</sequence>
<dbReference type="OrthoDB" id="9785326at2"/>
<keyword evidence="4" id="KW-0449">Lipoprotein</keyword>
<dbReference type="AlphaFoldDB" id="A0A1W2AJ80"/>
<evidence type="ECO:0000256" key="2">
    <source>
        <dbReference type="ARBA" id="ARBA00022729"/>
    </source>
</evidence>
<proteinExistence type="inferred from homology"/>
<keyword evidence="2 3" id="KW-0732">Signal</keyword>
<feature type="signal peptide" evidence="3">
    <location>
        <begin position="1"/>
        <end position="25"/>
    </location>
</feature>
<evidence type="ECO:0000256" key="3">
    <source>
        <dbReference type="SAM" id="SignalP"/>
    </source>
</evidence>